<dbReference type="SUPFAM" id="SSF82549">
    <property type="entry name" value="DAK1/DegV-like"/>
    <property type="match status" value="1"/>
</dbReference>
<dbReference type="AlphaFoldDB" id="A0A917PB22"/>
<dbReference type="GO" id="GO:0008289">
    <property type="term" value="F:lipid binding"/>
    <property type="evidence" value="ECO:0007669"/>
    <property type="project" value="UniProtKB-KW"/>
</dbReference>
<dbReference type="EMBL" id="BMOE01000003">
    <property type="protein sequence ID" value="GGJ69355.1"/>
    <property type="molecule type" value="Genomic_DNA"/>
</dbReference>
<feature type="region of interest" description="Disordered" evidence="2">
    <location>
        <begin position="1"/>
        <end position="21"/>
    </location>
</feature>
<dbReference type="InterPro" id="IPR050270">
    <property type="entry name" value="DegV_domain_contain"/>
</dbReference>
<comment type="caution">
    <text evidence="3">The sequence shown here is derived from an EMBL/GenBank/DDBJ whole genome shotgun (WGS) entry which is preliminary data.</text>
</comment>
<reference evidence="3" key="2">
    <citation type="submission" date="2020-09" db="EMBL/GenBank/DDBJ databases">
        <authorList>
            <person name="Sun Q."/>
            <person name="Ohkuma M."/>
        </authorList>
    </citation>
    <scope>NUCLEOTIDE SEQUENCE</scope>
    <source>
        <strain evidence="3">JCM 14371</strain>
    </source>
</reference>
<keyword evidence="4" id="KW-1185">Reference proteome</keyword>
<dbReference type="NCBIfam" id="TIGR00762">
    <property type="entry name" value="DegV"/>
    <property type="match status" value="1"/>
</dbReference>
<dbReference type="InterPro" id="IPR043168">
    <property type="entry name" value="DegV_C"/>
</dbReference>
<keyword evidence="1" id="KW-0446">Lipid-binding</keyword>
<evidence type="ECO:0000256" key="1">
    <source>
        <dbReference type="ARBA" id="ARBA00023121"/>
    </source>
</evidence>
<dbReference type="Gene3D" id="3.30.1180.10">
    <property type="match status" value="1"/>
</dbReference>
<evidence type="ECO:0000313" key="3">
    <source>
        <dbReference type="EMBL" id="GGJ69355.1"/>
    </source>
</evidence>
<gene>
    <name evidence="3" type="ORF">GCM10008939_12140</name>
</gene>
<reference evidence="3" key="1">
    <citation type="journal article" date="2014" name="Int. J. Syst. Evol. Microbiol.">
        <title>Complete genome sequence of Corynebacterium casei LMG S-19264T (=DSM 44701T), isolated from a smear-ripened cheese.</title>
        <authorList>
            <consortium name="US DOE Joint Genome Institute (JGI-PGF)"/>
            <person name="Walter F."/>
            <person name="Albersmeier A."/>
            <person name="Kalinowski J."/>
            <person name="Ruckert C."/>
        </authorList>
    </citation>
    <scope>NUCLEOTIDE SEQUENCE</scope>
    <source>
        <strain evidence="3">JCM 14371</strain>
    </source>
</reference>
<dbReference type="Pfam" id="PF02645">
    <property type="entry name" value="DegV"/>
    <property type="match status" value="1"/>
</dbReference>
<proteinExistence type="predicted"/>
<sequence length="298" mass="31974">MNGTGIASGMPTAVLTDSTSDLTPDEQRHFGLFVLPLRVRFQDRQFMDHQNIDAQQMFAAVRSGADLPSTRPPTLDTFTRGYELLLQRHDHVLSVHLSAQLSETVQVARRAAKLFPGRVTVVDSRQSSGALAMQAERAARLVADGVPPSVVAEVLEVAAHSAVTRMSLDTLEYLRRNGRIGAAAALLGGLLNTKPIVGLDAGRVVGVARERGREAAIARMTRDLKEQVRLQSSGGARAVIFDNGDEEGAERLEAALREAGGTLFLRSSLGSVLSAHGGPGVCGFSIEPVQVSLRFRNF</sequence>
<evidence type="ECO:0000256" key="2">
    <source>
        <dbReference type="SAM" id="MobiDB-lite"/>
    </source>
</evidence>
<dbReference type="PROSITE" id="PS51482">
    <property type="entry name" value="DEGV"/>
    <property type="match status" value="1"/>
</dbReference>
<dbReference type="PANTHER" id="PTHR33434:SF2">
    <property type="entry name" value="FATTY ACID-BINDING PROTEIN TM_1468"/>
    <property type="match status" value="1"/>
</dbReference>
<dbReference type="Gene3D" id="3.40.50.10170">
    <property type="match status" value="1"/>
</dbReference>
<dbReference type="Proteomes" id="UP000635726">
    <property type="component" value="Unassembled WGS sequence"/>
</dbReference>
<dbReference type="InterPro" id="IPR003797">
    <property type="entry name" value="DegV"/>
</dbReference>
<protein>
    <submittedName>
        <fullName evidence="3">DegV domain-containing protein</fullName>
    </submittedName>
</protein>
<organism evidence="3 4">
    <name type="scientific">Deinococcus aquiradiocola</name>
    <dbReference type="NCBI Taxonomy" id="393059"/>
    <lineage>
        <taxon>Bacteria</taxon>
        <taxon>Thermotogati</taxon>
        <taxon>Deinococcota</taxon>
        <taxon>Deinococci</taxon>
        <taxon>Deinococcales</taxon>
        <taxon>Deinococcaceae</taxon>
        <taxon>Deinococcus</taxon>
    </lineage>
</organism>
<dbReference type="PANTHER" id="PTHR33434">
    <property type="entry name" value="DEGV DOMAIN-CONTAINING PROTEIN DR_1986-RELATED"/>
    <property type="match status" value="1"/>
</dbReference>
<name>A0A917PB22_9DEIO</name>
<accession>A0A917PB22</accession>
<evidence type="ECO:0000313" key="4">
    <source>
        <dbReference type="Proteomes" id="UP000635726"/>
    </source>
</evidence>